<dbReference type="EMBL" id="BAAFSG010000001">
    <property type="protein sequence ID" value="GAB1254201.1"/>
    <property type="molecule type" value="Genomic_DNA"/>
</dbReference>
<proteinExistence type="predicted"/>
<evidence type="ECO:0008006" key="3">
    <source>
        <dbReference type="Google" id="ProtNLM"/>
    </source>
</evidence>
<protein>
    <recommendedName>
        <fullName evidence="3">Transposase</fullName>
    </recommendedName>
</protein>
<reference evidence="1 2" key="1">
    <citation type="journal article" date="2025" name="Int. J. Syst. Evol. Microbiol.">
        <title>Desulfovibrio falkowii sp. nov., Porphyromonas miyakawae sp. nov., Mediterraneibacter flintii sp. nov. and Owariibacterium komagatae gen. nov., sp. nov., isolated from human faeces.</title>
        <authorList>
            <person name="Hamaguchi T."/>
            <person name="Ohara M."/>
            <person name="Hisatomi A."/>
            <person name="Sekiguchi K."/>
            <person name="Takeda J.I."/>
            <person name="Ueyama J."/>
            <person name="Ito M."/>
            <person name="Nishiwaki H."/>
            <person name="Ogi T."/>
            <person name="Hirayama M."/>
            <person name="Ohkuma M."/>
            <person name="Sakamoto M."/>
            <person name="Ohno K."/>
        </authorList>
    </citation>
    <scope>NUCLEOTIDE SEQUENCE [LARGE SCALE GENOMIC DNA]</scope>
    <source>
        <strain evidence="1 2">13CB8C</strain>
    </source>
</reference>
<accession>A0ABQ0E996</accession>
<comment type="caution">
    <text evidence="1">The sequence shown here is derived from an EMBL/GenBank/DDBJ whole genome shotgun (WGS) entry which is preliminary data.</text>
</comment>
<gene>
    <name evidence="1" type="ORF">Defa_16880</name>
</gene>
<keyword evidence="2" id="KW-1185">Reference proteome</keyword>
<dbReference type="Proteomes" id="UP001628192">
    <property type="component" value="Unassembled WGS sequence"/>
</dbReference>
<evidence type="ECO:0000313" key="2">
    <source>
        <dbReference type="Proteomes" id="UP001628192"/>
    </source>
</evidence>
<sequence length="59" mass="6342">MSDVFAAVTGIDVCCSLPRGRILRLRPVPTTTADPGRDAVFAAAMRSVCRNRHQSSVVL</sequence>
<organism evidence="1 2">
    <name type="scientific">Desulfovibrio falkowii</name>
    <dbReference type="NCBI Taxonomy" id="3136602"/>
    <lineage>
        <taxon>Bacteria</taxon>
        <taxon>Pseudomonadati</taxon>
        <taxon>Thermodesulfobacteriota</taxon>
        <taxon>Desulfovibrionia</taxon>
        <taxon>Desulfovibrionales</taxon>
        <taxon>Desulfovibrionaceae</taxon>
        <taxon>Desulfovibrio</taxon>
    </lineage>
</organism>
<name>A0ABQ0E996_9BACT</name>
<evidence type="ECO:0000313" key="1">
    <source>
        <dbReference type="EMBL" id="GAB1254201.1"/>
    </source>
</evidence>